<dbReference type="PANTHER" id="PTHR30629">
    <property type="entry name" value="PROPHAGE INTEGRASE"/>
    <property type="match status" value="1"/>
</dbReference>
<feature type="domain" description="Tyr recombinase" evidence="6">
    <location>
        <begin position="209"/>
        <end position="386"/>
    </location>
</feature>
<sequence>MARRTTPLTDTEIKKAKPKEKEYSLCDGYGLLLRIKPNGSKLWLFNYIRPILGTRTNLGLGTYPIVSLAEARMLRDDCRKLLAQQIDPKKHREELERKQLMDTQSSFEKVAELWKEKKSSEVEEKTINKYWRNLELHLFPLIGRYSIKEIKPSLVVQMLKKVEENGSPDMVHRLCGHLNEILNFAVNSGLIESNTCLKISSTFKSVRQRNNPRVSIEEIPTLIKSIHSAKIEKKTQLLILFQLLTMVRPSEASNASWSEFDFDKKEWNIPAERMKVRFLHTVPLSSQVMALIEQLRPMTGHNKYLFTHRSDLKKAMSSSTVNMALKRMGYKDKQTAHGLRGLARTFLAEQGVQHEHAEACLAHKTGSQVSLAYNHANYLEKRRDIMQMWGDYIEKCSQS</sequence>
<dbReference type="Gene3D" id="1.10.150.130">
    <property type="match status" value="1"/>
</dbReference>
<evidence type="ECO:0000256" key="4">
    <source>
        <dbReference type="ARBA" id="ARBA00023172"/>
    </source>
</evidence>
<proteinExistence type="inferred from homology"/>
<dbReference type="InterPro" id="IPR050808">
    <property type="entry name" value="Phage_Integrase"/>
</dbReference>
<protein>
    <submittedName>
        <fullName evidence="8">Tyrosine-type recombinase/integrase</fullName>
    </submittedName>
</protein>
<dbReference type="PROSITE" id="PS51898">
    <property type="entry name" value="TYR_RECOMBINASE"/>
    <property type="match status" value="1"/>
</dbReference>
<dbReference type="GO" id="GO:0003677">
    <property type="term" value="F:DNA binding"/>
    <property type="evidence" value="ECO:0007669"/>
    <property type="project" value="UniProtKB-UniRule"/>
</dbReference>
<dbReference type="Gene3D" id="1.10.443.10">
    <property type="entry name" value="Intergrase catalytic core"/>
    <property type="match status" value="1"/>
</dbReference>
<dbReference type="CDD" id="cd00801">
    <property type="entry name" value="INT_P4_C"/>
    <property type="match status" value="1"/>
</dbReference>
<dbReference type="RefSeq" id="WP_005644386.1">
    <property type="nucleotide sequence ID" value="NZ_CP063120.1"/>
</dbReference>
<keyword evidence="2" id="KW-0229">DNA integration</keyword>
<dbReference type="PROSITE" id="PS51900">
    <property type="entry name" value="CB"/>
    <property type="match status" value="1"/>
</dbReference>
<gene>
    <name evidence="8" type="ORF">INP94_05255</name>
</gene>
<dbReference type="InterPro" id="IPR053876">
    <property type="entry name" value="Phage_int_M"/>
</dbReference>
<evidence type="ECO:0000259" key="6">
    <source>
        <dbReference type="PROSITE" id="PS51898"/>
    </source>
</evidence>
<keyword evidence="4" id="KW-0233">DNA recombination</keyword>
<dbReference type="EMBL" id="CP063120">
    <property type="protein sequence ID" value="QOR18280.1"/>
    <property type="molecule type" value="Genomic_DNA"/>
</dbReference>
<dbReference type="InterPro" id="IPR025166">
    <property type="entry name" value="Integrase_DNA_bind_dom"/>
</dbReference>
<dbReference type="InterPro" id="IPR044068">
    <property type="entry name" value="CB"/>
</dbReference>
<reference evidence="8 9" key="1">
    <citation type="submission" date="2020-10" db="EMBL/GenBank/DDBJ databases">
        <title>Genomic diversity and antimicrobial resistance of Haemophilus colonising the airways of young children with cystic fibrosis.</title>
        <authorList>
            <person name="Watts S.C."/>
            <person name="Judd L.M."/>
            <person name="Carzino R."/>
            <person name="Ranganathan S."/>
            <person name="Holt K.E."/>
        </authorList>
    </citation>
    <scope>NUCLEOTIDE SEQUENCE [LARGE SCALE GENOMIC DNA]</scope>
    <source>
        <strain evidence="8 9">M1C137_2</strain>
    </source>
</reference>
<dbReference type="Pfam" id="PF22022">
    <property type="entry name" value="Phage_int_M"/>
    <property type="match status" value="1"/>
</dbReference>
<evidence type="ECO:0000313" key="8">
    <source>
        <dbReference type="EMBL" id="QOR18280.1"/>
    </source>
</evidence>
<evidence type="ECO:0000256" key="1">
    <source>
        <dbReference type="ARBA" id="ARBA00008857"/>
    </source>
</evidence>
<dbReference type="GO" id="GO:0006310">
    <property type="term" value="P:DNA recombination"/>
    <property type="evidence" value="ECO:0007669"/>
    <property type="project" value="UniProtKB-KW"/>
</dbReference>
<keyword evidence="3 5" id="KW-0238">DNA-binding</keyword>
<dbReference type="Proteomes" id="UP000595009">
    <property type="component" value="Chromosome"/>
</dbReference>
<evidence type="ECO:0000256" key="3">
    <source>
        <dbReference type="ARBA" id="ARBA00023125"/>
    </source>
</evidence>
<dbReference type="AlphaFoldDB" id="A0A7M1NZX6"/>
<feature type="domain" description="Core-binding (CB)" evidence="7">
    <location>
        <begin position="105"/>
        <end position="186"/>
    </location>
</feature>
<dbReference type="InterPro" id="IPR002104">
    <property type="entry name" value="Integrase_catalytic"/>
</dbReference>
<comment type="similarity">
    <text evidence="1">Belongs to the 'phage' integrase family.</text>
</comment>
<dbReference type="SUPFAM" id="SSF56349">
    <property type="entry name" value="DNA breaking-rejoining enzymes"/>
    <property type="match status" value="1"/>
</dbReference>
<dbReference type="InterPro" id="IPR038488">
    <property type="entry name" value="Integrase_DNA-bd_sf"/>
</dbReference>
<dbReference type="Pfam" id="PF00589">
    <property type="entry name" value="Phage_integrase"/>
    <property type="match status" value="1"/>
</dbReference>
<evidence type="ECO:0000259" key="7">
    <source>
        <dbReference type="PROSITE" id="PS51900"/>
    </source>
</evidence>
<dbReference type="Pfam" id="PF13356">
    <property type="entry name" value="Arm-DNA-bind_3"/>
    <property type="match status" value="1"/>
</dbReference>
<dbReference type="InterPro" id="IPR010998">
    <property type="entry name" value="Integrase_recombinase_N"/>
</dbReference>
<evidence type="ECO:0000256" key="5">
    <source>
        <dbReference type="PROSITE-ProRule" id="PRU01248"/>
    </source>
</evidence>
<dbReference type="InterPro" id="IPR013762">
    <property type="entry name" value="Integrase-like_cat_sf"/>
</dbReference>
<evidence type="ECO:0000256" key="2">
    <source>
        <dbReference type="ARBA" id="ARBA00022908"/>
    </source>
</evidence>
<evidence type="ECO:0000313" key="9">
    <source>
        <dbReference type="Proteomes" id="UP000595009"/>
    </source>
</evidence>
<dbReference type="Gene3D" id="3.30.160.390">
    <property type="entry name" value="Integrase, DNA-binding domain"/>
    <property type="match status" value="1"/>
</dbReference>
<name>A0A7M1NZX6_HAEPA</name>
<dbReference type="GO" id="GO:0015074">
    <property type="term" value="P:DNA integration"/>
    <property type="evidence" value="ECO:0007669"/>
    <property type="project" value="UniProtKB-KW"/>
</dbReference>
<dbReference type="InterPro" id="IPR011010">
    <property type="entry name" value="DNA_brk_join_enz"/>
</dbReference>
<accession>A0A7M1NZX6</accession>
<dbReference type="PANTHER" id="PTHR30629:SF6">
    <property type="entry name" value="PROPHAGE INTEGRASE INTA-RELATED"/>
    <property type="match status" value="1"/>
</dbReference>
<organism evidence="8 9">
    <name type="scientific">Haemophilus parainfluenzae</name>
    <dbReference type="NCBI Taxonomy" id="729"/>
    <lineage>
        <taxon>Bacteria</taxon>
        <taxon>Pseudomonadati</taxon>
        <taxon>Pseudomonadota</taxon>
        <taxon>Gammaproteobacteria</taxon>
        <taxon>Pasteurellales</taxon>
        <taxon>Pasteurellaceae</taxon>
        <taxon>Haemophilus</taxon>
    </lineage>
</organism>